<evidence type="ECO:0000256" key="1">
    <source>
        <dbReference type="ARBA" id="ARBA00022793"/>
    </source>
</evidence>
<gene>
    <name evidence="3" type="primary">coaBC</name>
    <name evidence="6" type="ORF">Metus_1237</name>
</gene>
<comment type="pathway">
    <text evidence="3">Cofactor biosynthesis; coenzyme A biosynthesis.</text>
</comment>
<comment type="catalytic activity">
    <reaction evidence="3">
        <text>N-[(R)-4-phosphopantothenoyl]-L-cysteine + H(+) = (R)-4'-phosphopantetheine + CO2</text>
        <dbReference type="Rhea" id="RHEA:16793"/>
        <dbReference type="ChEBI" id="CHEBI:15378"/>
        <dbReference type="ChEBI" id="CHEBI:16526"/>
        <dbReference type="ChEBI" id="CHEBI:59458"/>
        <dbReference type="ChEBI" id="CHEBI:61723"/>
        <dbReference type="EC" id="4.1.1.36"/>
    </reaction>
</comment>
<dbReference type="HAMAP" id="MF_02225">
    <property type="entry name" value="CoaBC"/>
    <property type="match status" value="1"/>
</dbReference>
<dbReference type="InterPro" id="IPR003382">
    <property type="entry name" value="Flavoprotein"/>
</dbReference>
<dbReference type="Gene3D" id="3.40.50.10300">
    <property type="entry name" value="CoaB-like"/>
    <property type="match status" value="1"/>
</dbReference>
<dbReference type="PANTHER" id="PTHR14359:SF6">
    <property type="entry name" value="PHOSPHOPANTOTHENOYLCYSTEINE DECARBOXYLASE"/>
    <property type="match status" value="1"/>
</dbReference>
<keyword evidence="3" id="KW-0288">FMN</keyword>
<accession>A0A3S3RBW3</accession>
<dbReference type="Pfam" id="PF02441">
    <property type="entry name" value="Flavoprotein"/>
    <property type="match status" value="1"/>
</dbReference>
<feature type="binding site" evidence="3">
    <location>
        <position position="333"/>
    </location>
    <ligand>
        <name>CTP</name>
        <dbReference type="ChEBI" id="CHEBI:37563"/>
    </ligand>
</feature>
<feature type="binding site" evidence="3">
    <location>
        <position position="300"/>
    </location>
    <ligand>
        <name>CTP</name>
        <dbReference type="ChEBI" id="CHEBI:37563"/>
    </ligand>
</feature>
<evidence type="ECO:0000313" key="6">
    <source>
        <dbReference type="EMBL" id="RWX73263.1"/>
    </source>
</evidence>
<evidence type="ECO:0000256" key="3">
    <source>
        <dbReference type="HAMAP-Rule" id="MF_02225"/>
    </source>
</evidence>
<feature type="domain" description="Flavoprotein" evidence="4">
    <location>
        <begin position="21"/>
        <end position="190"/>
    </location>
</feature>
<reference evidence="6 7" key="1">
    <citation type="submission" date="2018-12" db="EMBL/GenBank/DDBJ databases">
        <title>The complete genome of the methanogenic archaea of the candidate phylum Verstraetearchaeota, obtained from the metagenome of underground thermal water.</title>
        <authorList>
            <person name="Kadnikov V.V."/>
            <person name="Mardanov A.V."/>
            <person name="Beletsky A.V."/>
            <person name="Karnachuk O.V."/>
            <person name="Ravin N.V."/>
        </authorList>
    </citation>
    <scope>NUCLEOTIDE SEQUENCE [LARGE SCALE GENOMIC DNA]</scope>
    <source>
        <strain evidence="6">Ch88</strain>
    </source>
</reference>
<dbReference type="NCBIfam" id="TIGR00521">
    <property type="entry name" value="coaBC_dfp"/>
    <property type="match status" value="1"/>
</dbReference>
<dbReference type="PANTHER" id="PTHR14359">
    <property type="entry name" value="HOMO-OLIGOMERIC FLAVIN CONTAINING CYS DECARBOXYLASE FAMILY"/>
    <property type="match status" value="1"/>
</dbReference>
<comment type="cofactor">
    <cofactor evidence="3">
        <name>FMN</name>
        <dbReference type="ChEBI" id="CHEBI:58210"/>
    </cofactor>
    <text evidence="3">Binds 1 FMN per subunit.</text>
</comment>
<dbReference type="GO" id="GO:0046872">
    <property type="term" value="F:metal ion binding"/>
    <property type="evidence" value="ECO:0007669"/>
    <property type="project" value="UniProtKB-KW"/>
</dbReference>
<dbReference type="EC" id="4.1.1.36" evidence="3"/>
<comment type="similarity">
    <text evidence="3">In the C-terminal section; belongs to the PPC synthetase family.</text>
</comment>
<keyword evidence="1 3" id="KW-0210">Decarboxylase</keyword>
<dbReference type="UniPathway" id="UPA00241"/>
<name>A0A3S3RBW3_METS7</name>
<dbReference type="InterPro" id="IPR035929">
    <property type="entry name" value="CoaB-like_sf"/>
</dbReference>
<dbReference type="Pfam" id="PF04127">
    <property type="entry name" value="DFP"/>
    <property type="match status" value="1"/>
</dbReference>
<protein>
    <recommendedName>
        <fullName evidence="3">Coenzyme A biosynthesis bifunctional protein CoaBC</fullName>
    </recommendedName>
    <alternativeName>
        <fullName evidence="3">DNA/pantothenate metabolism flavoprotein</fullName>
    </alternativeName>
    <alternativeName>
        <fullName evidence="3">Phosphopantothenoylcysteine synthetase/decarboxylase</fullName>
        <shortName evidence="3">PPCS-PPCDC</shortName>
    </alternativeName>
    <domain>
        <recommendedName>
            <fullName evidence="3">Phosphopantothenoylcysteine decarboxylase</fullName>
            <shortName evidence="3">PPC decarboxylase</shortName>
            <shortName evidence="3">PPC-DC</shortName>
            <ecNumber evidence="3">4.1.1.36</ecNumber>
        </recommendedName>
        <alternativeName>
            <fullName evidence="3">CoaC</fullName>
        </alternativeName>
    </domain>
    <domain>
        <recommendedName>
            <fullName evidence="3">Phosphopantothenate--cysteine ligase</fullName>
            <ecNumber evidence="3">6.3.2.5</ecNumber>
        </recommendedName>
        <alternativeName>
            <fullName evidence="3">CoaB</fullName>
        </alternativeName>
        <alternativeName>
            <fullName evidence="3">Phosphopantothenoylcysteine synthetase</fullName>
            <shortName evidence="3">PPC synthetase</shortName>
            <shortName evidence="3">PPC-S</shortName>
        </alternativeName>
    </domain>
</protein>
<keyword evidence="3" id="KW-0511">Multifunctional enzyme</keyword>
<dbReference type="InterPro" id="IPR007085">
    <property type="entry name" value="DNA/pantothenate-metab_flavo_C"/>
</dbReference>
<comment type="function">
    <text evidence="3">Catalyzes two sequential steps in the biosynthesis of coenzyme A. In the first step cysteine is conjugated to 4'-phosphopantothenate to form 4-phosphopantothenoylcysteine. In the second step the latter compound is decarboxylated to form 4'-phosphopantotheine.</text>
</comment>
<dbReference type="GO" id="GO:0071513">
    <property type="term" value="C:phosphopantothenoylcysteine decarboxylase complex"/>
    <property type="evidence" value="ECO:0007669"/>
    <property type="project" value="TreeGrafter"/>
</dbReference>
<keyword evidence="2 3" id="KW-0456">Lyase</keyword>
<keyword evidence="3" id="KW-0479">Metal-binding</keyword>
<dbReference type="InterPro" id="IPR005252">
    <property type="entry name" value="CoaBC"/>
</dbReference>
<comment type="caution">
    <text evidence="3">Lacks conserved residue(s) required for the propagation of feature annotation.</text>
</comment>
<feature type="region of interest" description="Phosphopantothenate--cysteine ligase" evidence="3">
    <location>
        <begin position="201"/>
        <end position="414"/>
    </location>
</feature>
<evidence type="ECO:0000313" key="7">
    <source>
        <dbReference type="Proteomes" id="UP000288215"/>
    </source>
</evidence>
<dbReference type="GO" id="GO:0004632">
    <property type="term" value="F:phosphopantothenate--cysteine ligase activity"/>
    <property type="evidence" value="ECO:0007669"/>
    <property type="project" value="UniProtKB-UniRule"/>
</dbReference>
<dbReference type="AlphaFoldDB" id="A0A3S3RBW3"/>
<comment type="cofactor">
    <cofactor evidence="3">
        <name>Mg(2+)</name>
        <dbReference type="ChEBI" id="CHEBI:18420"/>
    </cofactor>
</comment>
<dbReference type="GO" id="GO:0015941">
    <property type="term" value="P:pantothenate catabolic process"/>
    <property type="evidence" value="ECO:0007669"/>
    <property type="project" value="InterPro"/>
</dbReference>
<dbReference type="SUPFAM" id="SSF52507">
    <property type="entry name" value="Homo-oligomeric flavin-containing Cys decarboxylases, HFCD"/>
    <property type="match status" value="1"/>
</dbReference>
<proteinExistence type="inferred from homology"/>
<keyword evidence="3" id="KW-0460">Magnesium</keyword>
<feature type="domain" description="DNA/pantothenate metabolism flavoprotein C-terminal" evidence="5">
    <location>
        <begin position="196"/>
        <end position="406"/>
    </location>
</feature>
<dbReference type="GO" id="GO:0010181">
    <property type="term" value="F:FMN binding"/>
    <property type="evidence" value="ECO:0007669"/>
    <property type="project" value="UniProtKB-UniRule"/>
</dbReference>
<dbReference type="Proteomes" id="UP000288215">
    <property type="component" value="Unassembled WGS sequence"/>
</dbReference>
<evidence type="ECO:0000256" key="2">
    <source>
        <dbReference type="ARBA" id="ARBA00023239"/>
    </source>
</evidence>
<dbReference type="EMBL" id="RXGA01000003">
    <property type="protein sequence ID" value="RWX73263.1"/>
    <property type="molecule type" value="Genomic_DNA"/>
</dbReference>
<organism evidence="6 7">
    <name type="scientific">Methanosuratincola subterraneus</name>
    <dbReference type="NCBI Taxonomy" id="2593994"/>
    <lineage>
        <taxon>Archaea</taxon>
        <taxon>Thermoproteota</taxon>
        <taxon>Methanosuratincolia</taxon>
        <taxon>Candidatus Methanomethylicales</taxon>
        <taxon>Candidatus Methanomethylicaceae</taxon>
        <taxon>Candidatus Methanosuratincola (ex Vanwonterghem et al. 2016)</taxon>
    </lineage>
</organism>
<dbReference type="GO" id="GO:0004633">
    <property type="term" value="F:phosphopantothenoylcysteine decarboxylase activity"/>
    <property type="evidence" value="ECO:0007669"/>
    <property type="project" value="UniProtKB-UniRule"/>
</dbReference>
<keyword evidence="3" id="KW-0285">Flavoprotein</keyword>
<dbReference type="GO" id="GO:0015937">
    <property type="term" value="P:coenzyme A biosynthetic process"/>
    <property type="evidence" value="ECO:0007669"/>
    <property type="project" value="UniProtKB-UniRule"/>
</dbReference>
<dbReference type="SUPFAM" id="SSF102645">
    <property type="entry name" value="CoaB-like"/>
    <property type="match status" value="1"/>
</dbReference>
<sequence length="414" mass="44191">MSHIHPSKDIIGSKSRLIAGKRIALGICGSVACIKSPEIARELMRHGGDVWVVMTDAARQLISPDLMEWATGNHVVTRLTGGIEHVALGRGGEGSADLVLIAPATANTIGKMAAGIDDTPVTSLATTAIGSGIPIIVAPAMHASMYRHPAVLENIKRLQSMGIRVLLPEIAEGKAKLIDWNAIVEEAIAALRPKDMAGLRVLVTSGPTRTYMDRIRFLTNSSSGKMGFAFAAEAAARGAEVTLITGPVDAPKLNARVISVETTREMRDAVIKELSGSAYDLLVMAAAPLDFEFDRSFDGKISSEAPIDLRLVPVPKILAEAKRASPRTFVIGFKAEYGLTKDELVSRALARLTGSGCDMIVANDLSLPGRGFMSETNETYIVFPEGSTSHVPLKSKREVASQVLDLYLRRAGIC</sequence>
<feature type="region of interest" description="Phosphopantothenoylcysteine decarboxylase" evidence="3">
    <location>
        <begin position="1"/>
        <end position="200"/>
    </location>
</feature>
<evidence type="ECO:0000259" key="5">
    <source>
        <dbReference type="Pfam" id="PF04127"/>
    </source>
</evidence>
<comment type="caution">
    <text evidence="6">The sequence shown here is derived from an EMBL/GenBank/DDBJ whole genome shotgun (WGS) entry which is preliminary data.</text>
</comment>
<comment type="catalytic activity">
    <reaction evidence="3">
        <text>(R)-4'-phosphopantothenate + L-cysteine + CTP = N-[(R)-4-phosphopantothenoyl]-L-cysteine + CMP + diphosphate + H(+)</text>
        <dbReference type="Rhea" id="RHEA:19397"/>
        <dbReference type="ChEBI" id="CHEBI:10986"/>
        <dbReference type="ChEBI" id="CHEBI:15378"/>
        <dbReference type="ChEBI" id="CHEBI:33019"/>
        <dbReference type="ChEBI" id="CHEBI:35235"/>
        <dbReference type="ChEBI" id="CHEBI:37563"/>
        <dbReference type="ChEBI" id="CHEBI:59458"/>
        <dbReference type="ChEBI" id="CHEBI:60377"/>
        <dbReference type="EC" id="6.3.2.5"/>
    </reaction>
</comment>
<keyword evidence="3" id="KW-0436">Ligase</keyword>
<feature type="binding site" evidence="3">
    <location>
        <position position="290"/>
    </location>
    <ligand>
        <name>CTP</name>
        <dbReference type="ChEBI" id="CHEBI:37563"/>
    </ligand>
</feature>
<evidence type="ECO:0000259" key="4">
    <source>
        <dbReference type="Pfam" id="PF02441"/>
    </source>
</evidence>
<dbReference type="EC" id="6.3.2.5" evidence="3"/>
<dbReference type="Gene3D" id="3.40.50.1950">
    <property type="entry name" value="Flavin prenyltransferase-like"/>
    <property type="match status" value="1"/>
</dbReference>
<comment type="similarity">
    <text evidence="3">In the N-terminal section; belongs to the HFCD (homo-oligomeric flavin containing Cys decarboxylase) superfamily.</text>
</comment>
<dbReference type="InterPro" id="IPR036551">
    <property type="entry name" value="Flavin_trans-like"/>
</dbReference>